<gene>
    <name evidence="1" type="ORF">OJAV_G00034190</name>
</gene>
<sequence>MYLGGASACLTFKLSSTSGFTELDRVIIKRTVWCWWDAIGSREEGEECRNIWVQLSHRKCCSSRSLMLDSDSGGRASCLTKHRLCPRATSELPGF</sequence>
<proteinExistence type="predicted"/>
<evidence type="ECO:0000313" key="2">
    <source>
        <dbReference type="Proteomes" id="UP000283210"/>
    </source>
</evidence>
<dbReference type="AlphaFoldDB" id="A0A3S2PHA6"/>
<evidence type="ECO:0000313" key="1">
    <source>
        <dbReference type="EMBL" id="RVE73688.1"/>
    </source>
</evidence>
<accession>A0A3S2PHA6</accession>
<organism evidence="1 2">
    <name type="scientific">Oryzias javanicus</name>
    <name type="common">Javanese ricefish</name>
    <name type="synonym">Aplocheilus javanicus</name>
    <dbReference type="NCBI Taxonomy" id="123683"/>
    <lineage>
        <taxon>Eukaryota</taxon>
        <taxon>Metazoa</taxon>
        <taxon>Chordata</taxon>
        <taxon>Craniata</taxon>
        <taxon>Vertebrata</taxon>
        <taxon>Euteleostomi</taxon>
        <taxon>Actinopterygii</taxon>
        <taxon>Neopterygii</taxon>
        <taxon>Teleostei</taxon>
        <taxon>Neoteleostei</taxon>
        <taxon>Acanthomorphata</taxon>
        <taxon>Ovalentaria</taxon>
        <taxon>Atherinomorphae</taxon>
        <taxon>Beloniformes</taxon>
        <taxon>Adrianichthyidae</taxon>
        <taxon>Oryziinae</taxon>
        <taxon>Oryzias</taxon>
    </lineage>
</organism>
<name>A0A3S2PHA6_ORYJA</name>
<reference evidence="1 2" key="1">
    <citation type="submission" date="2018-11" db="EMBL/GenBank/DDBJ databases">
        <authorList>
            <person name="Lopez-Roques C."/>
            <person name="Donnadieu C."/>
            <person name="Bouchez O."/>
            <person name="Klopp C."/>
            <person name="Cabau C."/>
            <person name="Zahm M."/>
        </authorList>
    </citation>
    <scope>NUCLEOTIDE SEQUENCE [LARGE SCALE GENOMIC DNA]</scope>
    <source>
        <strain evidence="1">RS831</strain>
        <tissue evidence="1">Whole body</tissue>
    </source>
</reference>
<reference evidence="1 2" key="2">
    <citation type="submission" date="2019-01" db="EMBL/GenBank/DDBJ databases">
        <title>A chromosome length genome reference of the Java medaka (oryzias javanicus).</title>
        <authorList>
            <person name="Herpin A."/>
            <person name="Takehana Y."/>
            <person name="Naruse K."/>
            <person name="Ansai S."/>
            <person name="Kawaguchi M."/>
        </authorList>
    </citation>
    <scope>NUCLEOTIDE SEQUENCE [LARGE SCALE GENOMIC DNA]</scope>
    <source>
        <strain evidence="1">RS831</strain>
        <tissue evidence="1">Whole body</tissue>
    </source>
</reference>
<dbReference type="EMBL" id="CM012440">
    <property type="protein sequence ID" value="RVE73688.1"/>
    <property type="molecule type" value="Genomic_DNA"/>
</dbReference>
<keyword evidence="2" id="KW-1185">Reference proteome</keyword>
<dbReference type="Proteomes" id="UP000283210">
    <property type="component" value="Chromosome 4"/>
</dbReference>
<protein>
    <submittedName>
        <fullName evidence="1">Uncharacterized protein</fullName>
    </submittedName>
</protein>